<evidence type="ECO:0000313" key="2">
    <source>
        <dbReference type="EMBL" id="CAE1330759.1"/>
    </source>
</evidence>
<keyword evidence="1" id="KW-0812">Transmembrane</keyword>
<dbReference type="EMBL" id="CAHIKZ030005588">
    <property type="protein sequence ID" value="CAE1330759.1"/>
    <property type="molecule type" value="Genomic_DNA"/>
</dbReference>
<dbReference type="Proteomes" id="UP000597762">
    <property type="component" value="Unassembled WGS sequence"/>
</dbReference>
<reference evidence="2" key="1">
    <citation type="submission" date="2021-01" db="EMBL/GenBank/DDBJ databases">
        <authorList>
            <person name="Li R."/>
            <person name="Bekaert M."/>
        </authorList>
    </citation>
    <scope>NUCLEOTIDE SEQUENCE</scope>
    <source>
        <strain evidence="2">Farmed</strain>
    </source>
</reference>
<feature type="transmembrane region" description="Helical" evidence="1">
    <location>
        <begin position="49"/>
        <end position="74"/>
    </location>
</feature>
<feature type="transmembrane region" description="Helical" evidence="1">
    <location>
        <begin position="118"/>
        <end position="138"/>
    </location>
</feature>
<keyword evidence="1" id="KW-1133">Transmembrane helix</keyword>
<keyword evidence="3" id="KW-1185">Reference proteome</keyword>
<protein>
    <submittedName>
        <fullName evidence="2">Uncharacterized protein</fullName>
    </submittedName>
</protein>
<organism evidence="2 3">
    <name type="scientific">Acanthosepion pharaonis</name>
    <name type="common">Pharaoh cuttlefish</name>
    <name type="synonym">Sepia pharaonis</name>
    <dbReference type="NCBI Taxonomy" id="158019"/>
    <lineage>
        <taxon>Eukaryota</taxon>
        <taxon>Metazoa</taxon>
        <taxon>Spiralia</taxon>
        <taxon>Lophotrochozoa</taxon>
        <taxon>Mollusca</taxon>
        <taxon>Cephalopoda</taxon>
        <taxon>Coleoidea</taxon>
        <taxon>Decapodiformes</taxon>
        <taxon>Sepiida</taxon>
        <taxon>Sepiina</taxon>
        <taxon>Sepiidae</taxon>
        <taxon>Acanthosepion</taxon>
    </lineage>
</organism>
<comment type="caution">
    <text evidence="2">The sequence shown here is derived from an EMBL/GenBank/DDBJ whole genome shotgun (WGS) entry which is preliminary data.</text>
</comment>
<keyword evidence="1" id="KW-0472">Membrane</keyword>
<feature type="transmembrane region" description="Helical" evidence="1">
    <location>
        <begin position="86"/>
        <end position="106"/>
    </location>
</feature>
<evidence type="ECO:0000256" key="1">
    <source>
        <dbReference type="SAM" id="Phobius"/>
    </source>
</evidence>
<dbReference type="AlphaFoldDB" id="A0A812EVB8"/>
<name>A0A812EVB8_ACAPH</name>
<gene>
    <name evidence="2" type="ORF">SPHA_80025</name>
</gene>
<evidence type="ECO:0000313" key="3">
    <source>
        <dbReference type="Proteomes" id="UP000597762"/>
    </source>
</evidence>
<accession>A0A812EVB8</accession>
<feature type="transmembrane region" description="Helical" evidence="1">
    <location>
        <begin position="14"/>
        <end position="37"/>
    </location>
</feature>
<sequence>MKFSYLANTEPINYIQHLFSSFIFSFAYLFNFFLLFFSSFSFCSSNCHLSFFPSFFSCLDFTSVFYHLLSSIYFLSDFLFHSYFHYFLSSSFSWVFFFSLLFPPFFPFKNVLLLNQYGFIYIFVQSFSFFSLSFHVLYPLFLPLFFFSESQSLI</sequence>
<proteinExistence type="predicted"/>